<evidence type="ECO:0000259" key="9">
    <source>
        <dbReference type="PROSITE" id="PS51171"/>
    </source>
</evidence>
<dbReference type="Proteomes" id="UP000249239">
    <property type="component" value="Unassembled WGS sequence"/>
</dbReference>
<dbReference type="EC" id="4.2.1.51" evidence="2"/>
<dbReference type="CDD" id="cd13631">
    <property type="entry name" value="PBP2_Ct-PDT_like"/>
    <property type="match status" value="1"/>
</dbReference>
<feature type="domain" description="ACT" evidence="10">
    <location>
        <begin position="204"/>
        <end position="280"/>
    </location>
</feature>
<evidence type="ECO:0000313" key="11">
    <source>
        <dbReference type="EMBL" id="PZX11397.1"/>
    </source>
</evidence>
<keyword evidence="4" id="KW-0057">Aromatic amino acid biosynthesis</keyword>
<dbReference type="Gene3D" id="3.40.190.10">
    <property type="entry name" value="Periplasmic binding protein-like II"/>
    <property type="match status" value="2"/>
</dbReference>
<dbReference type="SUPFAM" id="SSF53850">
    <property type="entry name" value="Periplasmic binding protein-like II"/>
    <property type="match status" value="1"/>
</dbReference>
<evidence type="ECO:0000256" key="7">
    <source>
        <dbReference type="ARBA" id="ARBA00047848"/>
    </source>
</evidence>
<evidence type="ECO:0000256" key="2">
    <source>
        <dbReference type="ARBA" id="ARBA00013147"/>
    </source>
</evidence>
<evidence type="ECO:0000256" key="5">
    <source>
        <dbReference type="ARBA" id="ARBA00023222"/>
    </source>
</evidence>
<dbReference type="CDD" id="cd04905">
    <property type="entry name" value="ACT_CM-PDT"/>
    <property type="match status" value="1"/>
</dbReference>
<comment type="caution">
    <text evidence="11">The sequence shown here is derived from an EMBL/GenBank/DDBJ whole genome shotgun (WGS) entry which is preliminary data.</text>
</comment>
<evidence type="ECO:0000313" key="12">
    <source>
        <dbReference type="Proteomes" id="UP000249239"/>
    </source>
</evidence>
<feature type="domain" description="Prephenate dehydratase" evidence="9">
    <location>
        <begin position="7"/>
        <end position="185"/>
    </location>
</feature>
<evidence type="ECO:0000256" key="6">
    <source>
        <dbReference type="ARBA" id="ARBA00023239"/>
    </source>
</evidence>
<keyword evidence="5" id="KW-0584">Phenylalanine biosynthesis</keyword>
<dbReference type="RefSeq" id="WP_111446926.1">
    <property type="nucleotide sequence ID" value="NZ_QKZK01000039.1"/>
</dbReference>
<dbReference type="PANTHER" id="PTHR21022:SF19">
    <property type="entry name" value="PREPHENATE DEHYDRATASE-RELATED"/>
    <property type="match status" value="1"/>
</dbReference>
<evidence type="ECO:0000256" key="8">
    <source>
        <dbReference type="PIRSR" id="PIRSR001500-2"/>
    </source>
</evidence>
<dbReference type="InterPro" id="IPR001086">
    <property type="entry name" value="Preph_deHydtase"/>
</dbReference>
<dbReference type="OrthoDB" id="9802281at2"/>
<dbReference type="PANTHER" id="PTHR21022">
    <property type="entry name" value="PREPHENATE DEHYDRATASE P PROTEIN"/>
    <property type="match status" value="1"/>
</dbReference>
<protein>
    <recommendedName>
        <fullName evidence="2">prephenate dehydratase</fullName>
        <ecNumber evidence="2">4.2.1.51</ecNumber>
    </recommendedName>
</protein>
<keyword evidence="6" id="KW-0456">Lyase</keyword>
<comment type="pathway">
    <text evidence="1">Amino-acid biosynthesis; L-phenylalanine biosynthesis; phenylpyruvate from prephenate: step 1/1.</text>
</comment>
<name>A0A2W7MZ18_9BACT</name>
<dbReference type="SUPFAM" id="SSF55021">
    <property type="entry name" value="ACT-like"/>
    <property type="match status" value="1"/>
</dbReference>
<evidence type="ECO:0000256" key="1">
    <source>
        <dbReference type="ARBA" id="ARBA00004741"/>
    </source>
</evidence>
<dbReference type="PIRSF" id="PIRSF001500">
    <property type="entry name" value="Chor_mut_pdt_Ppr"/>
    <property type="match status" value="1"/>
</dbReference>
<gene>
    <name evidence="11" type="ORF">LX69_03124</name>
</gene>
<accession>A0A2W7MZ18</accession>
<dbReference type="Pfam" id="PF00800">
    <property type="entry name" value="PDT"/>
    <property type="match status" value="1"/>
</dbReference>
<dbReference type="PROSITE" id="PS51171">
    <property type="entry name" value="PREPHENATE_DEHYDR_3"/>
    <property type="match status" value="1"/>
</dbReference>
<dbReference type="EMBL" id="QKZK01000039">
    <property type="protein sequence ID" value="PZX11397.1"/>
    <property type="molecule type" value="Genomic_DNA"/>
</dbReference>
<proteinExistence type="predicted"/>
<feature type="site" description="Essential for prephenate dehydratase activity" evidence="8">
    <location>
        <position position="178"/>
    </location>
</feature>
<reference evidence="11 12" key="1">
    <citation type="submission" date="2018-06" db="EMBL/GenBank/DDBJ databases">
        <title>Genomic Encyclopedia of Archaeal and Bacterial Type Strains, Phase II (KMG-II): from individual species to whole genera.</title>
        <authorList>
            <person name="Goeker M."/>
        </authorList>
    </citation>
    <scope>NUCLEOTIDE SEQUENCE [LARGE SCALE GENOMIC DNA]</scope>
    <source>
        <strain evidence="11 12">DSM 6779</strain>
    </source>
</reference>
<dbReference type="GO" id="GO:0004664">
    <property type="term" value="F:prephenate dehydratase activity"/>
    <property type="evidence" value="ECO:0007669"/>
    <property type="project" value="UniProtKB-EC"/>
</dbReference>
<dbReference type="GO" id="GO:0009094">
    <property type="term" value="P:L-phenylalanine biosynthetic process"/>
    <property type="evidence" value="ECO:0007669"/>
    <property type="project" value="UniProtKB-UniPathway"/>
</dbReference>
<keyword evidence="12" id="KW-1185">Reference proteome</keyword>
<evidence type="ECO:0000259" key="10">
    <source>
        <dbReference type="PROSITE" id="PS51671"/>
    </source>
</evidence>
<dbReference type="PROSITE" id="PS51671">
    <property type="entry name" value="ACT"/>
    <property type="match status" value="1"/>
</dbReference>
<organism evidence="11 12">
    <name type="scientific">Breznakibacter xylanolyticus</name>
    <dbReference type="NCBI Taxonomy" id="990"/>
    <lineage>
        <taxon>Bacteria</taxon>
        <taxon>Pseudomonadati</taxon>
        <taxon>Bacteroidota</taxon>
        <taxon>Bacteroidia</taxon>
        <taxon>Marinilabiliales</taxon>
        <taxon>Marinilabiliaceae</taxon>
        <taxon>Breznakibacter</taxon>
    </lineage>
</organism>
<evidence type="ECO:0000256" key="4">
    <source>
        <dbReference type="ARBA" id="ARBA00023141"/>
    </source>
</evidence>
<keyword evidence="3" id="KW-0028">Amino-acid biosynthesis</keyword>
<dbReference type="Gene3D" id="3.30.70.260">
    <property type="match status" value="1"/>
</dbReference>
<dbReference type="AlphaFoldDB" id="A0A2W7MZ18"/>
<dbReference type="InterPro" id="IPR008242">
    <property type="entry name" value="Chor_mutase/pphenate_deHydtase"/>
</dbReference>
<dbReference type="GO" id="GO:0005737">
    <property type="term" value="C:cytoplasm"/>
    <property type="evidence" value="ECO:0007669"/>
    <property type="project" value="TreeGrafter"/>
</dbReference>
<comment type="catalytic activity">
    <reaction evidence="7">
        <text>prephenate + H(+) = 3-phenylpyruvate + CO2 + H2O</text>
        <dbReference type="Rhea" id="RHEA:21648"/>
        <dbReference type="ChEBI" id="CHEBI:15377"/>
        <dbReference type="ChEBI" id="CHEBI:15378"/>
        <dbReference type="ChEBI" id="CHEBI:16526"/>
        <dbReference type="ChEBI" id="CHEBI:18005"/>
        <dbReference type="ChEBI" id="CHEBI:29934"/>
        <dbReference type="EC" id="4.2.1.51"/>
    </reaction>
</comment>
<evidence type="ECO:0000256" key="3">
    <source>
        <dbReference type="ARBA" id="ARBA00022605"/>
    </source>
</evidence>
<dbReference type="UniPathway" id="UPA00121">
    <property type="reaction ID" value="UER00345"/>
</dbReference>
<dbReference type="InterPro" id="IPR002912">
    <property type="entry name" value="ACT_dom"/>
</dbReference>
<sequence length="300" mass="33733">MNSQRRRVAIQGGYGANHEIAARAFFDGEDIEIVPCHTFPELFATIKADPSIYGMVAIENTLVGSILANYTLLKDSGLVIIGEYKLRIQHQLMTLPGQTIDDLTEVRSHPMALAQCEEFFKAYPKVKLVEHEDTALSAKEISDNQERGVGSIAPYLAAELYRMEIIASGIETNKRNYTRFLVVSDHGKIEVDELLNSGRINKASLVFSLPHEEGSLSKVLTILAFYGINLSKIQSMPVVGNEWEYLFYVDVVFNNYTRYLQSLDAFRPLTKKLRILGEYENGRQSYAAEDAPENETATMH</sequence>
<dbReference type="InterPro" id="IPR045865">
    <property type="entry name" value="ACT-like_dom_sf"/>
</dbReference>